<comment type="subcellular location">
    <subcellularLocation>
        <location evidence="1">Nucleus</location>
    </subcellularLocation>
</comment>
<dbReference type="OrthoDB" id="7606881at2759"/>
<dbReference type="SUPFAM" id="SSF46689">
    <property type="entry name" value="Homeodomain-like"/>
    <property type="match status" value="1"/>
</dbReference>
<feature type="region of interest" description="Disordered" evidence="2">
    <location>
        <begin position="167"/>
        <end position="193"/>
    </location>
</feature>
<evidence type="ECO:0000256" key="2">
    <source>
        <dbReference type="SAM" id="MobiDB-lite"/>
    </source>
</evidence>
<dbReference type="InterPro" id="IPR007889">
    <property type="entry name" value="HTH_Psq"/>
</dbReference>
<feature type="domain" description="HTH psq-type" evidence="3">
    <location>
        <begin position="15"/>
        <end position="64"/>
    </location>
</feature>
<dbReference type="Gene3D" id="1.10.10.10">
    <property type="entry name" value="Winged helix-like DNA-binding domain superfamily/Winged helix DNA-binding domain"/>
    <property type="match status" value="1"/>
</dbReference>
<keyword evidence="5" id="KW-1185">Reference proteome</keyword>
<organism evidence="4 5">
    <name type="scientific">Trichogramma brassicae</name>
    <dbReference type="NCBI Taxonomy" id="86971"/>
    <lineage>
        <taxon>Eukaryota</taxon>
        <taxon>Metazoa</taxon>
        <taxon>Ecdysozoa</taxon>
        <taxon>Arthropoda</taxon>
        <taxon>Hexapoda</taxon>
        <taxon>Insecta</taxon>
        <taxon>Pterygota</taxon>
        <taxon>Neoptera</taxon>
        <taxon>Endopterygota</taxon>
        <taxon>Hymenoptera</taxon>
        <taxon>Apocrita</taxon>
        <taxon>Proctotrupomorpha</taxon>
        <taxon>Chalcidoidea</taxon>
        <taxon>Trichogrammatidae</taxon>
        <taxon>Trichogramma</taxon>
    </lineage>
</organism>
<dbReference type="GO" id="GO:0003677">
    <property type="term" value="F:DNA binding"/>
    <property type="evidence" value="ECO:0007669"/>
    <property type="project" value="InterPro"/>
</dbReference>
<protein>
    <recommendedName>
        <fullName evidence="3">HTH psq-type domain-containing protein</fullName>
    </recommendedName>
</protein>
<name>A0A6H5I999_9HYME</name>
<reference evidence="4 5" key="1">
    <citation type="submission" date="2020-02" db="EMBL/GenBank/DDBJ databases">
        <authorList>
            <person name="Ferguson B K."/>
        </authorList>
    </citation>
    <scope>NUCLEOTIDE SEQUENCE [LARGE SCALE GENOMIC DNA]</scope>
</reference>
<sequence length="193" mass="21796">MTRPTPKKPVSNEKKRDRKVLNLVEKIKILDALADGEKVAVLARRFNVNESSIRTIRDIEKKTRETSCCCFAGWKLYNQIRRKISIVRDAMLSICLHYIRYSLDGAQQSQWKKGRHKSCDHMTRPTACVPHSDERATAAIVHHLHQRPISGASCFIICKRGVRHSGKARGSRLSADGQSTSTSRPRFGSDEAA</sequence>
<gene>
    <name evidence="4" type="ORF">TBRA_LOCUS6461</name>
</gene>
<dbReference type="Pfam" id="PF04218">
    <property type="entry name" value="CENP-B_N"/>
    <property type="match status" value="1"/>
</dbReference>
<evidence type="ECO:0000256" key="1">
    <source>
        <dbReference type="ARBA" id="ARBA00004123"/>
    </source>
</evidence>
<dbReference type="GO" id="GO:0005634">
    <property type="term" value="C:nucleus"/>
    <property type="evidence" value="ECO:0007669"/>
    <property type="project" value="UniProtKB-SubCell"/>
</dbReference>
<accession>A0A6H5I999</accession>
<dbReference type="InterPro" id="IPR009057">
    <property type="entry name" value="Homeodomain-like_sf"/>
</dbReference>
<dbReference type="EMBL" id="CADCXV010000746">
    <property type="protein sequence ID" value="CAB0034563.1"/>
    <property type="molecule type" value="Genomic_DNA"/>
</dbReference>
<dbReference type="InterPro" id="IPR036388">
    <property type="entry name" value="WH-like_DNA-bd_sf"/>
</dbReference>
<proteinExistence type="predicted"/>
<dbReference type="AlphaFoldDB" id="A0A6H5I999"/>
<evidence type="ECO:0000259" key="3">
    <source>
        <dbReference type="Pfam" id="PF04218"/>
    </source>
</evidence>
<evidence type="ECO:0000313" key="5">
    <source>
        <dbReference type="Proteomes" id="UP000479190"/>
    </source>
</evidence>
<dbReference type="Proteomes" id="UP000479190">
    <property type="component" value="Unassembled WGS sequence"/>
</dbReference>
<evidence type="ECO:0000313" key="4">
    <source>
        <dbReference type="EMBL" id="CAB0034563.1"/>
    </source>
</evidence>